<organism evidence="2 3">
    <name type="scientific">Sphingorhabdus profundilacus</name>
    <dbReference type="NCBI Taxonomy" id="2509718"/>
    <lineage>
        <taxon>Bacteria</taxon>
        <taxon>Pseudomonadati</taxon>
        <taxon>Pseudomonadota</taxon>
        <taxon>Alphaproteobacteria</taxon>
        <taxon>Sphingomonadales</taxon>
        <taxon>Sphingomonadaceae</taxon>
        <taxon>Sphingorhabdus</taxon>
    </lineage>
</organism>
<keyword evidence="1" id="KW-0472">Membrane</keyword>
<dbReference type="Proteomes" id="UP000471147">
    <property type="component" value="Unassembled WGS sequence"/>
</dbReference>
<dbReference type="RefSeq" id="WP_160354310.1">
    <property type="nucleotide sequence ID" value="NZ_SDWJ01000002.1"/>
</dbReference>
<dbReference type="AlphaFoldDB" id="A0A6I4M6U3"/>
<gene>
    <name evidence="2" type="ORF">EUU23_11910</name>
</gene>
<reference evidence="2 3" key="1">
    <citation type="submission" date="2019-01" db="EMBL/GenBank/DDBJ databases">
        <title>Sphingorhabdus lacus sp.nov., isolated from an oligotrophic freshwater lake.</title>
        <authorList>
            <person name="Park M."/>
        </authorList>
    </citation>
    <scope>NUCLEOTIDE SEQUENCE [LARGE SCALE GENOMIC DNA]</scope>
    <source>
        <strain evidence="2 3">IMCC26285</strain>
    </source>
</reference>
<feature type="transmembrane region" description="Helical" evidence="1">
    <location>
        <begin position="12"/>
        <end position="30"/>
    </location>
</feature>
<name>A0A6I4M6U3_9SPHN</name>
<accession>A0A6I4M6U3</accession>
<evidence type="ECO:0000256" key="1">
    <source>
        <dbReference type="SAM" id="Phobius"/>
    </source>
</evidence>
<proteinExistence type="predicted"/>
<evidence type="ECO:0000313" key="2">
    <source>
        <dbReference type="EMBL" id="MVZ98398.1"/>
    </source>
</evidence>
<keyword evidence="1" id="KW-1133">Transmembrane helix</keyword>
<protein>
    <submittedName>
        <fullName evidence="2">Uncharacterized protein</fullName>
    </submittedName>
</protein>
<keyword evidence="1" id="KW-0812">Transmembrane</keyword>
<sequence>MDHIFDFVRSDLFLSLLGGFALGVAGLTLVDPAKANHGEVEATGSILVGASIHEEISLPR</sequence>
<dbReference type="EMBL" id="SDWJ01000002">
    <property type="protein sequence ID" value="MVZ98398.1"/>
    <property type="molecule type" value="Genomic_DNA"/>
</dbReference>
<evidence type="ECO:0000313" key="3">
    <source>
        <dbReference type="Proteomes" id="UP000471147"/>
    </source>
</evidence>
<comment type="caution">
    <text evidence="2">The sequence shown here is derived from an EMBL/GenBank/DDBJ whole genome shotgun (WGS) entry which is preliminary data.</text>
</comment>
<keyword evidence="3" id="KW-1185">Reference proteome</keyword>